<dbReference type="InterPro" id="IPR001680">
    <property type="entry name" value="WD40_rpt"/>
</dbReference>
<keyword evidence="3" id="KW-0853">WD repeat</keyword>
<dbReference type="InterPro" id="IPR020472">
    <property type="entry name" value="WD40_PAC1"/>
</dbReference>
<evidence type="ECO:0000256" key="3">
    <source>
        <dbReference type="ARBA" id="ARBA00022574"/>
    </source>
</evidence>
<dbReference type="Ensembl" id="ENSCPVT00000023276.2">
    <property type="protein sequence ID" value="ENSCPVP00000022289.1"/>
    <property type="gene ID" value="ENSCPVG00000015979.2"/>
</dbReference>
<dbReference type="PANTHER" id="PTHR22842:SF3">
    <property type="entry name" value="WD REPEAT DOMAIN-CONTAINING PROTEIN 83"/>
    <property type="match status" value="1"/>
</dbReference>
<organism evidence="9 10">
    <name type="scientific">Geospiza parvula</name>
    <name type="common">Small tree-finch</name>
    <name type="synonym">Camarhynchus parvulus</name>
    <dbReference type="NCBI Taxonomy" id="87175"/>
    <lineage>
        <taxon>Eukaryota</taxon>
        <taxon>Metazoa</taxon>
        <taxon>Chordata</taxon>
        <taxon>Craniata</taxon>
        <taxon>Vertebrata</taxon>
        <taxon>Euteleostomi</taxon>
        <taxon>Archelosauria</taxon>
        <taxon>Archosauria</taxon>
        <taxon>Dinosauria</taxon>
        <taxon>Saurischia</taxon>
        <taxon>Theropoda</taxon>
        <taxon>Coelurosauria</taxon>
        <taxon>Aves</taxon>
        <taxon>Neognathae</taxon>
        <taxon>Neoaves</taxon>
        <taxon>Telluraves</taxon>
        <taxon>Australaves</taxon>
        <taxon>Passeriformes</taxon>
        <taxon>Thraupidae</taxon>
        <taxon>Camarhynchus</taxon>
    </lineage>
</organism>
<gene>
    <name evidence="9" type="primary">WDR83</name>
</gene>
<dbReference type="SMART" id="SM00320">
    <property type="entry name" value="WD40"/>
    <property type="match status" value="6"/>
</dbReference>
<comment type="similarity">
    <text evidence="5">Belongs to the WD repeat MORG1 family.</text>
</comment>
<evidence type="ECO:0000313" key="9">
    <source>
        <dbReference type="Ensembl" id="ENSCPVP00000022289.1"/>
    </source>
</evidence>
<dbReference type="InterPro" id="IPR036322">
    <property type="entry name" value="WD40_repeat_dom_sf"/>
</dbReference>
<dbReference type="PANTHER" id="PTHR22842">
    <property type="entry name" value="WD40 REPEAT PROTEIN"/>
    <property type="match status" value="1"/>
</dbReference>
<keyword evidence="2" id="KW-0963">Cytoplasm</keyword>
<dbReference type="GO" id="GO:0005737">
    <property type="term" value="C:cytoplasm"/>
    <property type="evidence" value="ECO:0007669"/>
    <property type="project" value="UniProtKB-SubCell"/>
</dbReference>
<evidence type="ECO:0000256" key="8">
    <source>
        <dbReference type="SAM" id="MobiDB-lite"/>
    </source>
</evidence>
<dbReference type="InterPro" id="IPR015943">
    <property type="entry name" value="WD40/YVTN_repeat-like_dom_sf"/>
</dbReference>
<protein>
    <recommendedName>
        <fullName evidence="6">WD repeat domain-containing protein 83</fullName>
    </recommendedName>
    <alternativeName>
        <fullName evidence="7">Mitogen-activated protein kinase organizer 1</fullName>
    </alternativeName>
</protein>
<keyword evidence="10" id="KW-1185">Reference proteome</keyword>
<dbReference type="Proteomes" id="UP000694382">
    <property type="component" value="Unassembled WGS sequence"/>
</dbReference>
<dbReference type="AlphaFoldDB" id="A0A8C3NSJ2"/>
<dbReference type="PROSITE" id="PS50082">
    <property type="entry name" value="WD_REPEATS_2"/>
    <property type="match status" value="3"/>
</dbReference>
<dbReference type="Gene3D" id="2.130.10.10">
    <property type="entry name" value="YVTN repeat-like/Quinoprotein amine dehydrogenase"/>
    <property type="match status" value="2"/>
</dbReference>
<reference evidence="9" key="2">
    <citation type="submission" date="2025-09" db="UniProtKB">
        <authorList>
            <consortium name="Ensembl"/>
        </authorList>
    </citation>
    <scope>IDENTIFICATION</scope>
</reference>
<evidence type="ECO:0000256" key="5">
    <source>
        <dbReference type="ARBA" id="ARBA00038145"/>
    </source>
</evidence>
<evidence type="ECO:0000256" key="2">
    <source>
        <dbReference type="ARBA" id="ARBA00022490"/>
    </source>
</evidence>
<evidence type="ECO:0000256" key="1">
    <source>
        <dbReference type="ARBA" id="ARBA00004496"/>
    </source>
</evidence>
<dbReference type="SUPFAM" id="SSF50978">
    <property type="entry name" value="WD40 repeat-like"/>
    <property type="match status" value="1"/>
</dbReference>
<dbReference type="CDD" id="cd00200">
    <property type="entry name" value="WD40"/>
    <property type="match status" value="1"/>
</dbReference>
<accession>A0A8C3NSJ2</accession>
<evidence type="ECO:0000313" key="10">
    <source>
        <dbReference type="Proteomes" id="UP000694382"/>
    </source>
</evidence>
<dbReference type="PRINTS" id="PR00320">
    <property type="entry name" value="GPROTEINBRPT"/>
</dbReference>
<feature type="region of interest" description="Disordered" evidence="8">
    <location>
        <begin position="308"/>
        <end position="394"/>
    </location>
</feature>
<comment type="subcellular location">
    <subcellularLocation>
        <location evidence="1">Cytoplasm</location>
    </subcellularLocation>
</comment>
<dbReference type="GO" id="GO:0071013">
    <property type="term" value="C:catalytic step 2 spliceosome"/>
    <property type="evidence" value="ECO:0007669"/>
    <property type="project" value="TreeGrafter"/>
</dbReference>
<sequence>MAFPRPRPARPELPRQRVQSLQCGQGAVRAARFNADGNYCLTCGSDKTLKLWNPHKGTALRTYQGHGYEVLDAAGSFDNSQICSGGADKAVALWDVSTGQVVRKYRGHAGVRRGPRGQLGGLGVGSGEGDLGPCVRIDVLISLLVPQKVNCVQFNEEATVIVSGSIDSTVRCWDCRSRRPDPIQVLDEAKDGISSVKLSAHEILTGSVDGRVRRYDLRTGQLCSDYIGSPITSVCFSKDGQCVLAASLDSTLRLLDKDTGELLGEYTGHRSTTYRLDCVLNELDTHVGCASEDGHVYFWDLLEVSEGPQGGFGDTADPPDPPGVPAGFSGAQAARGPGRGAVPGLPPRPALPAGGHAGPGDAVARGHLPARGGPRHLRGTGGSPVTRGINPHGDPAVLYWELE</sequence>
<dbReference type="GO" id="GO:0000398">
    <property type="term" value="P:mRNA splicing, via spliceosome"/>
    <property type="evidence" value="ECO:0007669"/>
    <property type="project" value="TreeGrafter"/>
</dbReference>
<evidence type="ECO:0000256" key="4">
    <source>
        <dbReference type="ARBA" id="ARBA00022737"/>
    </source>
</evidence>
<reference evidence="9" key="1">
    <citation type="submission" date="2025-08" db="UniProtKB">
        <authorList>
            <consortium name="Ensembl"/>
        </authorList>
    </citation>
    <scope>IDENTIFICATION</scope>
</reference>
<name>A0A8C3NSJ2_GEOPR</name>
<keyword evidence="4" id="KW-0677">Repeat</keyword>
<dbReference type="InterPro" id="IPR051980">
    <property type="entry name" value="WD_repeat_MORG1"/>
</dbReference>
<dbReference type="Pfam" id="PF00400">
    <property type="entry name" value="WD40"/>
    <property type="match status" value="5"/>
</dbReference>
<dbReference type="PROSITE" id="PS50294">
    <property type="entry name" value="WD_REPEATS_REGION"/>
    <property type="match status" value="1"/>
</dbReference>
<feature type="compositionally biased region" description="Low complexity" evidence="8">
    <location>
        <begin position="351"/>
        <end position="363"/>
    </location>
</feature>
<proteinExistence type="inferred from homology"/>
<evidence type="ECO:0000256" key="7">
    <source>
        <dbReference type="ARBA" id="ARBA00042222"/>
    </source>
</evidence>
<dbReference type="PROSITE" id="PS00678">
    <property type="entry name" value="WD_REPEATS_1"/>
    <property type="match status" value="1"/>
</dbReference>
<dbReference type="InterPro" id="IPR019775">
    <property type="entry name" value="WD40_repeat_CS"/>
</dbReference>
<feature type="compositionally biased region" description="Low complexity" evidence="8">
    <location>
        <begin position="325"/>
        <end position="343"/>
    </location>
</feature>
<evidence type="ECO:0000256" key="6">
    <source>
        <dbReference type="ARBA" id="ARBA00040453"/>
    </source>
</evidence>